<accession>A0A392T0M6</accession>
<name>A0A392T0M6_9FABA</name>
<dbReference type="Proteomes" id="UP000265520">
    <property type="component" value="Unassembled WGS sequence"/>
</dbReference>
<evidence type="ECO:0000313" key="2">
    <source>
        <dbReference type="EMBL" id="MCI53716.1"/>
    </source>
</evidence>
<evidence type="ECO:0000313" key="3">
    <source>
        <dbReference type="Proteomes" id="UP000265520"/>
    </source>
</evidence>
<proteinExistence type="predicted"/>
<organism evidence="2 3">
    <name type="scientific">Trifolium medium</name>
    <dbReference type="NCBI Taxonomy" id="97028"/>
    <lineage>
        <taxon>Eukaryota</taxon>
        <taxon>Viridiplantae</taxon>
        <taxon>Streptophyta</taxon>
        <taxon>Embryophyta</taxon>
        <taxon>Tracheophyta</taxon>
        <taxon>Spermatophyta</taxon>
        <taxon>Magnoliopsida</taxon>
        <taxon>eudicotyledons</taxon>
        <taxon>Gunneridae</taxon>
        <taxon>Pentapetalae</taxon>
        <taxon>rosids</taxon>
        <taxon>fabids</taxon>
        <taxon>Fabales</taxon>
        <taxon>Fabaceae</taxon>
        <taxon>Papilionoideae</taxon>
        <taxon>50 kb inversion clade</taxon>
        <taxon>NPAAA clade</taxon>
        <taxon>Hologalegina</taxon>
        <taxon>IRL clade</taxon>
        <taxon>Trifolieae</taxon>
        <taxon>Trifolium</taxon>
    </lineage>
</organism>
<feature type="non-terminal residue" evidence="2">
    <location>
        <position position="96"/>
    </location>
</feature>
<dbReference type="EMBL" id="LXQA010467781">
    <property type="protein sequence ID" value="MCI53716.1"/>
    <property type="molecule type" value="Genomic_DNA"/>
</dbReference>
<feature type="non-terminal residue" evidence="2">
    <location>
        <position position="1"/>
    </location>
</feature>
<feature type="region of interest" description="Disordered" evidence="1">
    <location>
        <begin position="1"/>
        <end position="96"/>
    </location>
</feature>
<keyword evidence="3" id="KW-1185">Reference proteome</keyword>
<feature type="compositionally biased region" description="Acidic residues" evidence="1">
    <location>
        <begin position="86"/>
        <end position="96"/>
    </location>
</feature>
<evidence type="ECO:0000256" key="1">
    <source>
        <dbReference type="SAM" id="MobiDB-lite"/>
    </source>
</evidence>
<comment type="caution">
    <text evidence="2">The sequence shown here is derived from an EMBL/GenBank/DDBJ whole genome shotgun (WGS) entry which is preliminary data.</text>
</comment>
<sequence length="96" mass="10079">AQDVGASSVQPNPNAATITESFGYGSDSEAATEEEVEQKDGAKEKSADDVEDSQSEESLEKSVSLGEEDTESEKTIAEGQGTIDLDGFDSLEESQS</sequence>
<reference evidence="2 3" key="1">
    <citation type="journal article" date="2018" name="Front. Plant Sci.">
        <title>Red Clover (Trifolium pratense) and Zigzag Clover (T. medium) - A Picture of Genomic Similarities and Differences.</title>
        <authorList>
            <person name="Dluhosova J."/>
            <person name="Istvanek J."/>
            <person name="Nedelnik J."/>
            <person name="Repkova J."/>
        </authorList>
    </citation>
    <scope>NUCLEOTIDE SEQUENCE [LARGE SCALE GENOMIC DNA]</scope>
    <source>
        <strain evidence="3">cv. 10/8</strain>
        <tissue evidence="2">Leaf</tissue>
    </source>
</reference>
<feature type="compositionally biased region" description="Basic and acidic residues" evidence="1">
    <location>
        <begin position="38"/>
        <end position="48"/>
    </location>
</feature>
<protein>
    <submittedName>
        <fullName evidence="2">Uncharacterized protein</fullName>
    </submittedName>
</protein>
<feature type="compositionally biased region" description="Polar residues" evidence="1">
    <location>
        <begin position="1"/>
        <end position="20"/>
    </location>
</feature>
<dbReference type="AlphaFoldDB" id="A0A392T0M6"/>